<accession>A0AA39Q4F1</accession>
<gene>
    <name evidence="1" type="ORF">EDD18DRAFT_1106224</name>
</gene>
<comment type="caution">
    <text evidence="1">The sequence shown here is derived from an EMBL/GenBank/DDBJ whole genome shotgun (WGS) entry which is preliminary data.</text>
</comment>
<dbReference type="Proteomes" id="UP001175228">
    <property type="component" value="Unassembled WGS sequence"/>
</dbReference>
<dbReference type="AlphaFoldDB" id="A0AA39Q4F1"/>
<evidence type="ECO:0000313" key="2">
    <source>
        <dbReference type="Proteomes" id="UP001175228"/>
    </source>
</evidence>
<dbReference type="EMBL" id="JAUEPU010000017">
    <property type="protein sequence ID" value="KAK0495609.1"/>
    <property type="molecule type" value="Genomic_DNA"/>
</dbReference>
<name>A0AA39Q4F1_9AGAR</name>
<reference evidence="1" key="1">
    <citation type="submission" date="2023-06" db="EMBL/GenBank/DDBJ databases">
        <authorList>
            <consortium name="Lawrence Berkeley National Laboratory"/>
            <person name="Ahrendt S."/>
            <person name="Sahu N."/>
            <person name="Indic B."/>
            <person name="Wong-Bajracharya J."/>
            <person name="Merenyi Z."/>
            <person name="Ke H.-M."/>
            <person name="Monk M."/>
            <person name="Kocsube S."/>
            <person name="Drula E."/>
            <person name="Lipzen A."/>
            <person name="Balint B."/>
            <person name="Henrissat B."/>
            <person name="Andreopoulos B."/>
            <person name="Martin F.M."/>
            <person name="Harder C.B."/>
            <person name="Rigling D."/>
            <person name="Ford K.L."/>
            <person name="Foster G.D."/>
            <person name="Pangilinan J."/>
            <person name="Papanicolaou A."/>
            <person name="Barry K."/>
            <person name="LaButti K."/>
            <person name="Viragh M."/>
            <person name="Koriabine M."/>
            <person name="Yan M."/>
            <person name="Riley R."/>
            <person name="Champramary S."/>
            <person name="Plett K.L."/>
            <person name="Tsai I.J."/>
            <person name="Slot J."/>
            <person name="Sipos G."/>
            <person name="Plett J."/>
            <person name="Nagy L.G."/>
            <person name="Grigoriev I.V."/>
        </authorList>
    </citation>
    <scope>NUCLEOTIDE SEQUENCE</scope>
    <source>
        <strain evidence="1">HWK02</strain>
    </source>
</reference>
<keyword evidence="2" id="KW-1185">Reference proteome</keyword>
<protein>
    <submittedName>
        <fullName evidence="1">Uncharacterized protein</fullName>
    </submittedName>
</protein>
<proteinExistence type="predicted"/>
<evidence type="ECO:0000313" key="1">
    <source>
        <dbReference type="EMBL" id="KAK0495609.1"/>
    </source>
</evidence>
<sequence>MARHYEANMPSDMNPEGSNNQHSDILGTVLQAPCPREWHFQVGNIVEVIGLPWLCKGKAHLKCGYGLMLRGKGAIITDVKNEEGCTITVVILKNESEILCTFCPQDLSIEGWGEQLDIGQTSNILEQIKGPILSSG</sequence>
<organism evidence="1 2">
    <name type="scientific">Armillaria luteobubalina</name>
    <dbReference type="NCBI Taxonomy" id="153913"/>
    <lineage>
        <taxon>Eukaryota</taxon>
        <taxon>Fungi</taxon>
        <taxon>Dikarya</taxon>
        <taxon>Basidiomycota</taxon>
        <taxon>Agaricomycotina</taxon>
        <taxon>Agaricomycetes</taxon>
        <taxon>Agaricomycetidae</taxon>
        <taxon>Agaricales</taxon>
        <taxon>Marasmiineae</taxon>
        <taxon>Physalacriaceae</taxon>
        <taxon>Armillaria</taxon>
    </lineage>
</organism>